<dbReference type="OrthoDB" id="9785233at2"/>
<dbReference type="Proteomes" id="UP000198863">
    <property type="component" value="Unassembled WGS sequence"/>
</dbReference>
<evidence type="ECO:0000313" key="3">
    <source>
        <dbReference type="EMBL" id="SDF49645.1"/>
    </source>
</evidence>
<reference evidence="4" key="1">
    <citation type="submission" date="2016-10" db="EMBL/GenBank/DDBJ databases">
        <authorList>
            <person name="Varghese N."/>
            <person name="Submissions S."/>
        </authorList>
    </citation>
    <scope>NUCLEOTIDE SEQUENCE [LARGE SCALE GENOMIC DNA]</scope>
    <source>
        <strain evidence="4">DSM 44526</strain>
    </source>
</reference>
<evidence type="ECO:0000256" key="2">
    <source>
        <dbReference type="ARBA" id="ARBA00022795"/>
    </source>
</evidence>
<protein>
    <submittedName>
        <fullName evidence="3">Flagellar basal-body rod modification protein FlgD</fullName>
    </submittedName>
</protein>
<evidence type="ECO:0000256" key="1">
    <source>
        <dbReference type="ARBA" id="ARBA00010577"/>
    </source>
</evidence>
<accession>A0A1G7LJI5</accession>
<dbReference type="Pfam" id="PF03963">
    <property type="entry name" value="FlgD"/>
    <property type="match status" value="1"/>
</dbReference>
<gene>
    <name evidence="3" type="ORF">SAMN05660324_0289</name>
</gene>
<name>A0A1G7LJI5_9ACTN</name>
<dbReference type="InterPro" id="IPR005648">
    <property type="entry name" value="FlgD"/>
</dbReference>
<dbReference type="AlphaFoldDB" id="A0A1G7LJI5"/>
<proteinExistence type="inferred from homology"/>
<dbReference type="EMBL" id="FNCF01000001">
    <property type="protein sequence ID" value="SDF49645.1"/>
    <property type="molecule type" value="Genomic_DNA"/>
</dbReference>
<organism evidence="3 4">
    <name type="scientific">Klenkia brasiliensis</name>
    <dbReference type="NCBI Taxonomy" id="333142"/>
    <lineage>
        <taxon>Bacteria</taxon>
        <taxon>Bacillati</taxon>
        <taxon>Actinomycetota</taxon>
        <taxon>Actinomycetes</taxon>
        <taxon>Geodermatophilales</taxon>
        <taxon>Geodermatophilaceae</taxon>
        <taxon>Klenkia</taxon>
    </lineage>
</organism>
<keyword evidence="3" id="KW-0969">Cilium</keyword>
<keyword evidence="3" id="KW-0966">Cell projection</keyword>
<sequence>MTVTATSGATSIASMAGSATTSVGDSGMDKDTFLKLLVAQMKYQDPEKPTDSSALVTQSATYSQVEALQKLGEQNASLIAMQRASSAGALVGKTATYVGEDGVAATGHVSSVILATDTTEAHAVIDGKTVAVGRITAFTA</sequence>
<evidence type="ECO:0000313" key="4">
    <source>
        <dbReference type="Proteomes" id="UP000198863"/>
    </source>
</evidence>
<comment type="similarity">
    <text evidence="1">Belongs to the FlgD family.</text>
</comment>
<keyword evidence="3" id="KW-0282">Flagellum</keyword>
<keyword evidence="2" id="KW-1005">Bacterial flagellum biogenesis</keyword>
<dbReference type="GO" id="GO:0044781">
    <property type="term" value="P:bacterial-type flagellum organization"/>
    <property type="evidence" value="ECO:0007669"/>
    <property type="project" value="UniProtKB-KW"/>
</dbReference>
<dbReference type="RefSeq" id="WP_091057088.1">
    <property type="nucleotide sequence ID" value="NZ_FNCF01000001.1"/>
</dbReference>
<keyword evidence="4" id="KW-1185">Reference proteome</keyword>